<gene>
    <name evidence="2" type="ORF">JOF29_001958</name>
</gene>
<dbReference type="EMBL" id="JAGINT010000001">
    <property type="protein sequence ID" value="MBP2350875.1"/>
    <property type="molecule type" value="Genomic_DNA"/>
</dbReference>
<protein>
    <submittedName>
        <fullName evidence="2">Uncharacterized protein</fullName>
    </submittedName>
</protein>
<feature type="region of interest" description="Disordered" evidence="1">
    <location>
        <begin position="30"/>
        <end position="53"/>
    </location>
</feature>
<evidence type="ECO:0000313" key="2">
    <source>
        <dbReference type="EMBL" id="MBP2350875.1"/>
    </source>
</evidence>
<sequence length="53" mass="5228">MGAVGNGSAGALDRGHRRTARTALHVGAVYDAPGLPPDLADGLHDDDPAGPAP</sequence>
<dbReference type="Proteomes" id="UP000755585">
    <property type="component" value="Unassembled WGS sequence"/>
</dbReference>
<dbReference type="RefSeq" id="WP_209693853.1">
    <property type="nucleotide sequence ID" value="NZ_BAAAVU010000032.1"/>
</dbReference>
<name>A0ABS4UGY5_9ACTN</name>
<reference evidence="2 3" key="1">
    <citation type="submission" date="2021-03" db="EMBL/GenBank/DDBJ databases">
        <title>Sequencing the genomes of 1000 actinobacteria strains.</title>
        <authorList>
            <person name="Klenk H.-P."/>
        </authorList>
    </citation>
    <scope>NUCLEOTIDE SEQUENCE [LARGE SCALE GENOMIC DNA]</scope>
    <source>
        <strain evidence="2 3">DSM 18824</strain>
    </source>
</reference>
<evidence type="ECO:0000256" key="1">
    <source>
        <dbReference type="SAM" id="MobiDB-lite"/>
    </source>
</evidence>
<comment type="caution">
    <text evidence="2">The sequence shown here is derived from an EMBL/GenBank/DDBJ whole genome shotgun (WGS) entry which is preliminary data.</text>
</comment>
<organism evidence="2 3">
    <name type="scientific">Kribbella aluminosa</name>
    <dbReference type="NCBI Taxonomy" id="416017"/>
    <lineage>
        <taxon>Bacteria</taxon>
        <taxon>Bacillati</taxon>
        <taxon>Actinomycetota</taxon>
        <taxon>Actinomycetes</taxon>
        <taxon>Propionibacteriales</taxon>
        <taxon>Kribbellaceae</taxon>
        <taxon>Kribbella</taxon>
    </lineage>
</organism>
<evidence type="ECO:0000313" key="3">
    <source>
        <dbReference type="Proteomes" id="UP000755585"/>
    </source>
</evidence>
<proteinExistence type="predicted"/>
<accession>A0ABS4UGY5</accession>
<keyword evidence="3" id="KW-1185">Reference proteome</keyword>